<dbReference type="InterPro" id="IPR003501">
    <property type="entry name" value="PTS_EIIB_2/3"/>
</dbReference>
<dbReference type="AlphaFoldDB" id="A0A0X8GYQ4"/>
<dbReference type="PANTHER" id="PTHR34581:SF2">
    <property type="entry name" value="PTS SYSTEM N,N'-DIACETYLCHITOBIOSE-SPECIFIC EIIB COMPONENT"/>
    <property type="match status" value="1"/>
</dbReference>
<name>A0A0X8GYQ4_9FIRM</name>
<feature type="modified residue" description="Phosphocysteine; by EIIA" evidence="7">
    <location>
        <position position="8"/>
    </location>
</feature>
<dbReference type="GO" id="GO:0009401">
    <property type="term" value="P:phosphoenolpyruvate-dependent sugar phosphotransferase system"/>
    <property type="evidence" value="ECO:0007669"/>
    <property type="project" value="UniProtKB-KW"/>
</dbReference>
<evidence type="ECO:0000256" key="6">
    <source>
        <dbReference type="ARBA" id="ARBA00022777"/>
    </source>
</evidence>
<dbReference type="PROSITE" id="PS51100">
    <property type="entry name" value="PTS_EIIB_TYPE_3"/>
    <property type="match status" value="1"/>
</dbReference>
<sequence>MRKIVLLCAAGMSTSLLVNKINEAATAENYEIDVQAYPVSEAKNKVPIADVVLLGPQVRYALAKLREQHPGSNIDVIDMRDYGTMNGKAVVATIRRILND</sequence>
<accession>A0A0X8GYQ4</accession>
<protein>
    <submittedName>
        <fullName evidence="9">PTS sugar transporter subunit IIB</fullName>
    </submittedName>
</protein>
<keyword evidence="10" id="KW-1185">Reference proteome</keyword>
<dbReference type="CDD" id="cd05564">
    <property type="entry name" value="PTS_IIB_chitobiose_lichenan"/>
    <property type="match status" value="1"/>
</dbReference>
<dbReference type="InterPro" id="IPR051819">
    <property type="entry name" value="PTS_sugar-specific_EIIB"/>
</dbReference>
<dbReference type="PANTHER" id="PTHR34581">
    <property type="entry name" value="PTS SYSTEM N,N'-DIACETYLCHITOBIOSE-SPECIFIC EIIB COMPONENT"/>
    <property type="match status" value="1"/>
</dbReference>
<dbReference type="RefSeq" id="WP_067630923.1">
    <property type="nucleotide sequence ID" value="NZ_CP013213.1"/>
</dbReference>
<evidence type="ECO:0000313" key="10">
    <source>
        <dbReference type="Proteomes" id="UP000063781"/>
    </source>
</evidence>
<evidence type="ECO:0000256" key="2">
    <source>
        <dbReference type="ARBA" id="ARBA00022553"/>
    </source>
</evidence>
<dbReference type="InterPro" id="IPR036095">
    <property type="entry name" value="PTS_EIIB-like_sf"/>
</dbReference>
<evidence type="ECO:0000313" key="9">
    <source>
        <dbReference type="EMBL" id="AMC92873.1"/>
    </source>
</evidence>
<dbReference type="GO" id="GO:0008982">
    <property type="term" value="F:protein-N(PI)-phosphohistidine-sugar phosphotransferase activity"/>
    <property type="evidence" value="ECO:0007669"/>
    <property type="project" value="InterPro"/>
</dbReference>
<dbReference type="Pfam" id="PF02302">
    <property type="entry name" value="PTS_IIB"/>
    <property type="match status" value="1"/>
</dbReference>
<feature type="domain" description="PTS EIIB type-3" evidence="8">
    <location>
        <begin position="1"/>
        <end position="100"/>
    </location>
</feature>
<organism evidence="9 10">
    <name type="scientific">Erysipelothrix larvae</name>
    <dbReference type="NCBI Taxonomy" id="1514105"/>
    <lineage>
        <taxon>Bacteria</taxon>
        <taxon>Bacillati</taxon>
        <taxon>Bacillota</taxon>
        <taxon>Erysipelotrichia</taxon>
        <taxon>Erysipelotrichales</taxon>
        <taxon>Erysipelotrichaceae</taxon>
        <taxon>Erysipelothrix</taxon>
    </lineage>
</organism>
<evidence type="ECO:0000256" key="4">
    <source>
        <dbReference type="ARBA" id="ARBA00022679"/>
    </source>
</evidence>
<dbReference type="KEGG" id="erl:AOC36_02395"/>
<dbReference type="GO" id="GO:0016301">
    <property type="term" value="F:kinase activity"/>
    <property type="evidence" value="ECO:0007669"/>
    <property type="project" value="UniProtKB-KW"/>
</dbReference>
<keyword evidence="4" id="KW-0808">Transferase</keyword>
<reference evidence="9 10" key="1">
    <citation type="submission" date="2015-10" db="EMBL/GenBank/DDBJ databases">
        <title>Erysipelothrix larvae sp. LV19 isolated from the larval gut of the rhinoceros beetle, Trypoxylus dichotomus.</title>
        <authorList>
            <person name="Lim S."/>
            <person name="Kim B.-C."/>
        </authorList>
    </citation>
    <scope>NUCLEOTIDE SEQUENCE [LARGE SCALE GENOMIC DNA]</scope>
    <source>
        <strain evidence="9 10">LV19</strain>
    </source>
</reference>
<dbReference type="Proteomes" id="UP000063781">
    <property type="component" value="Chromosome"/>
</dbReference>
<dbReference type="EMBL" id="CP013213">
    <property type="protein sequence ID" value="AMC92873.1"/>
    <property type="molecule type" value="Genomic_DNA"/>
</dbReference>
<dbReference type="SUPFAM" id="SSF52794">
    <property type="entry name" value="PTS system IIB component-like"/>
    <property type="match status" value="1"/>
</dbReference>
<dbReference type="OrthoDB" id="2186177at2"/>
<evidence type="ECO:0000259" key="8">
    <source>
        <dbReference type="PROSITE" id="PS51100"/>
    </source>
</evidence>
<gene>
    <name evidence="9" type="ORF">AOC36_02395</name>
</gene>
<keyword evidence="5" id="KW-0598">Phosphotransferase system</keyword>
<dbReference type="STRING" id="1514105.AOC36_02395"/>
<keyword evidence="2" id="KW-0597">Phosphoprotein</keyword>
<keyword evidence="1" id="KW-0813">Transport</keyword>
<evidence type="ECO:0000256" key="3">
    <source>
        <dbReference type="ARBA" id="ARBA00022597"/>
    </source>
</evidence>
<keyword evidence="3 9" id="KW-0762">Sugar transport</keyword>
<evidence type="ECO:0000256" key="1">
    <source>
        <dbReference type="ARBA" id="ARBA00022448"/>
    </source>
</evidence>
<dbReference type="InterPro" id="IPR013012">
    <property type="entry name" value="PTS_EIIB_3"/>
</dbReference>
<evidence type="ECO:0000256" key="7">
    <source>
        <dbReference type="PROSITE-ProRule" id="PRU00423"/>
    </source>
</evidence>
<keyword evidence="6" id="KW-0418">Kinase</keyword>
<proteinExistence type="predicted"/>
<evidence type="ECO:0000256" key="5">
    <source>
        <dbReference type="ARBA" id="ARBA00022683"/>
    </source>
</evidence>
<dbReference type="Gene3D" id="3.40.50.2300">
    <property type="match status" value="1"/>
</dbReference>